<comment type="subcellular location">
    <subcellularLocation>
        <location evidence="2">Membrane</location>
        <topology evidence="2">Single-pass type II membrane protein</topology>
    </subcellularLocation>
</comment>
<reference evidence="5" key="1">
    <citation type="submission" date="2011-03" db="EMBL/GenBank/DDBJ databases">
        <title>Draft genome sequence of Brevundimonas diminuta.</title>
        <authorList>
            <person name="Brown P.J.B."/>
            <person name="Buechlein A."/>
            <person name="Hemmerich C."/>
            <person name="Brun Y.V."/>
        </authorList>
    </citation>
    <scope>NUCLEOTIDE SEQUENCE [LARGE SCALE GENOMIC DNA]</scope>
    <source>
        <strain evidence="5">C19</strain>
    </source>
</reference>
<comment type="similarity">
    <text evidence="2">Belongs to the peptidase S26 family.</text>
</comment>
<comment type="catalytic activity">
    <reaction evidence="2">
        <text>Cleavage of hydrophobic, N-terminal signal or leader sequences from secreted and periplasmic proteins.</text>
        <dbReference type="EC" id="3.4.21.89"/>
    </reaction>
</comment>
<sequence>MILWAIVATAVLSNLGVAIGNRYQLALNETDSLPNWAFFIDKSNKTPVRDQFFEFVAPPNPYYPDGFRFTKHVVGVPGDVVTVKGREFFINGRSIGMAKPADKAGHPAAMSQPGTIPPGHYFMVTPSTDSLDSRYAMIGLINTSRLVGRAYPVM</sequence>
<evidence type="ECO:0000313" key="5">
    <source>
        <dbReference type="Proteomes" id="UP000006512"/>
    </source>
</evidence>
<dbReference type="STRING" id="715226.ABI_00800"/>
<name>F4QG37_9CAUL</name>
<dbReference type="Pfam" id="PF10502">
    <property type="entry name" value="Peptidase_S26"/>
    <property type="match status" value="1"/>
</dbReference>
<keyword evidence="5" id="KW-1185">Reference proteome</keyword>
<dbReference type="InterPro" id="IPR036286">
    <property type="entry name" value="LexA/Signal_pep-like_sf"/>
</dbReference>
<evidence type="ECO:0000259" key="3">
    <source>
        <dbReference type="Pfam" id="PF10502"/>
    </source>
</evidence>
<dbReference type="Gene3D" id="2.10.109.10">
    <property type="entry name" value="Umud Fragment, subunit A"/>
    <property type="match status" value="1"/>
</dbReference>
<dbReference type="SUPFAM" id="SSF51306">
    <property type="entry name" value="LexA/Signal peptidase"/>
    <property type="match status" value="1"/>
</dbReference>
<dbReference type="eggNOG" id="COG4959">
    <property type="taxonomic scope" value="Bacteria"/>
</dbReference>
<protein>
    <recommendedName>
        <fullName evidence="1 2">Signal peptidase I</fullName>
        <ecNumber evidence="2">3.4.21.89</ecNumber>
    </recommendedName>
</protein>
<dbReference type="RefSeq" id="WP_006270811.1">
    <property type="nucleotide sequence ID" value="NZ_GL883076.1"/>
</dbReference>
<dbReference type="GO" id="GO:0009003">
    <property type="term" value="F:signal peptidase activity"/>
    <property type="evidence" value="ECO:0007669"/>
    <property type="project" value="UniProtKB-EC"/>
</dbReference>
<dbReference type="GO" id="GO:0006465">
    <property type="term" value="P:signal peptide processing"/>
    <property type="evidence" value="ECO:0007669"/>
    <property type="project" value="InterPro"/>
</dbReference>
<evidence type="ECO:0000256" key="1">
    <source>
        <dbReference type="ARBA" id="ARBA00019232"/>
    </source>
</evidence>
<keyword evidence="2" id="KW-0645">Protease</keyword>
<dbReference type="EMBL" id="GL883076">
    <property type="protein sequence ID" value="EGF93848.1"/>
    <property type="molecule type" value="Genomic_DNA"/>
</dbReference>
<dbReference type="InterPro" id="IPR000223">
    <property type="entry name" value="Pept_S26A_signal_pept_1"/>
</dbReference>
<dbReference type="Proteomes" id="UP000006512">
    <property type="component" value="Unassembled WGS sequence"/>
</dbReference>
<dbReference type="GO" id="GO:0004252">
    <property type="term" value="F:serine-type endopeptidase activity"/>
    <property type="evidence" value="ECO:0007669"/>
    <property type="project" value="InterPro"/>
</dbReference>
<dbReference type="AlphaFoldDB" id="F4QG37"/>
<dbReference type="GO" id="GO:0016020">
    <property type="term" value="C:membrane"/>
    <property type="evidence" value="ECO:0007669"/>
    <property type="project" value="UniProtKB-SubCell"/>
</dbReference>
<organism evidence="4 5">
    <name type="scientific">Asticcacaulis biprosthecium C19</name>
    <dbReference type="NCBI Taxonomy" id="715226"/>
    <lineage>
        <taxon>Bacteria</taxon>
        <taxon>Pseudomonadati</taxon>
        <taxon>Pseudomonadota</taxon>
        <taxon>Alphaproteobacteria</taxon>
        <taxon>Caulobacterales</taxon>
        <taxon>Caulobacteraceae</taxon>
        <taxon>Asticcacaulis</taxon>
    </lineage>
</organism>
<dbReference type="InterPro" id="IPR019533">
    <property type="entry name" value="Peptidase_S26"/>
</dbReference>
<accession>F4QG37</accession>
<dbReference type="HOGENOM" id="CLU_104604_2_0_5"/>
<evidence type="ECO:0000256" key="2">
    <source>
        <dbReference type="RuleBase" id="RU362042"/>
    </source>
</evidence>
<keyword evidence="2" id="KW-0378">Hydrolase</keyword>
<dbReference type="NCBIfam" id="TIGR02227">
    <property type="entry name" value="sigpep_I_bact"/>
    <property type="match status" value="1"/>
</dbReference>
<gene>
    <name evidence="4" type="ORF">ABI_00800</name>
</gene>
<proteinExistence type="inferred from homology"/>
<evidence type="ECO:0000313" key="4">
    <source>
        <dbReference type="EMBL" id="EGF93848.1"/>
    </source>
</evidence>
<dbReference type="EC" id="3.4.21.89" evidence="2"/>
<feature type="domain" description="Peptidase S26" evidence="3">
    <location>
        <begin position="17"/>
        <end position="151"/>
    </location>
</feature>